<dbReference type="GO" id="GO:0005739">
    <property type="term" value="C:mitochondrion"/>
    <property type="evidence" value="ECO:0007669"/>
    <property type="project" value="TreeGrafter"/>
</dbReference>
<dbReference type="GO" id="GO:0032543">
    <property type="term" value="P:mitochondrial translation"/>
    <property type="evidence" value="ECO:0007669"/>
    <property type="project" value="TreeGrafter"/>
</dbReference>
<dbReference type="Gene3D" id="3.40.50.300">
    <property type="entry name" value="P-loop containing nucleotide triphosphate hydrolases"/>
    <property type="match status" value="1"/>
</dbReference>
<dbReference type="PANTHER" id="PTHR45782">
    <property type="entry name" value="MITOCHONDRIAL RIBOSOME-ASSOCIATED GTPASE 1"/>
    <property type="match status" value="1"/>
</dbReference>
<gene>
    <name evidence="4" type="ORF">Anas_09457</name>
</gene>
<dbReference type="Pfam" id="PF01926">
    <property type="entry name" value="MMR_HSR1"/>
    <property type="match status" value="1"/>
</dbReference>
<keyword evidence="2" id="KW-0342">GTP-binding</keyword>
<dbReference type="Gene3D" id="1.10.1580.10">
    <property type="match status" value="1"/>
</dbReference>
<organism evidence="4 5">
    <name type="scientific">Armadillidium nasatum</name>
    <dbReference type="NCBI Taxonomy" id="96803"/>
    <lineage>
        <taxon>Eukaryota</taxon>
        <taxon>Metazoa</taxon>
        <taxon>Ecdysozoa</taxon>
        <taxon>Arthropoda</taxon>
        <taxon>Crustacea</taxon>
        <taxon>Multicrustacea</taxon>
        <taxon>Malacostraca</taxon>
        <taxon>Eumalacostraca</taxon>
        <taxon>Peracarida</taxon>
        <taxon>Isopoda</taxon>
        <taxon>Oniscidea</taxon>
        <taxon>Crinocheta</taxon>
        <taxon>Armadillidiidae</taxon>
        <taxon>Armadillidium</taxon>
    </lineage>
</organism>
<evidence type="ECO:0000256" key="1">
    <source>
        <dbReference type="ARBA" id="ARBA00022741"/>
    </source>
</evidence>
<dbReference type="GO" id="GO:0003924">
    <property type="term" value="F:GTPase activity"/>
    <property type="evidence" value="ECO:0007669"/>
    <property type="project" value="TreeGrafter"/>
</dbReference>
<evidence type="ECO:0000259" key="3">
    <source>
        <dbReference type="Pfam" id="PF01926"/>
    </source>
</evidence>
<protein>
    <submittedName>
        <fullName evidence="4">Mitochondrial GTPase 1</fullName>
    </submittedName>
</protein>
<evidence type="ECO:0000256" key="2">
    <source>
        <dbReference type="ARBA" id="ARBA00023134"/>
    </source>
</evidence>
<name>A0A5N5SLU8_9CRUS</name>
<dbReference type="InterPro" id="IPR006073">
    <property type="entry name" value="GTP-bd"/>
</dbReference>
<keyword evidence="5" id="KW-1185">Reference proteome</keyword>
<evidence type="ECO:0000313" key="5">
    <source>
        <dbReference type="Proteomes" id="UP000326759"/>
    </source>
</evidence>
<accession>A0A5N5SLU8</accession>
<dbReference type="AlphaFoldDB" id="A0A5N5SLU8"/>
<dbReference type="EMBL" id="SEYY01023229">
    <property type="protein sequence ID" value="KAB7495003.1"/>
    <property type="molecule type" value="Genomic_DNA"/>
</dbReference>
<dbReference type="InterPro" id="IPR023179">
    <property type="entry name" value="GTP-bd_ortho_bundle_sf"/>
</dbReference>
<reference evidence="4 5" key="1">
    <citation type="journal article" date="2019" name="PLoS Biol.">
        <title>Sex chromosomes control vertical transmission of feminizing Wolbachia symbionts in an isopod.</title>
        <authorList>
            <person name="Becking T."/>
            <person name="Chebbi M.A."/>
            <person name="Giraud I."/>
            <person name="Moumen B."/>
            <person name="Laverre T."/>
            <person name="Caubet Y."/>
            <person name="Peccoud J."/>
            <person name="Gilbert C."/>
            <person name="Cordaux R."/>
        </authorList>
    </citation>
    <scope>NUCLEOTIDE SEQUENCE [LARGE SCALE GENOMIC DNA]</scope>
    <source>
        <strain evidence="4">ANa2</strain>
        <tissue evidence="4">Whole body excluding digestive tract and cuticle</tissue>
    </source>
</reference>
<feature type="domain" description="G" evidence="3">
    <location>
        <begin position="22"/>
        <end position="99"/>
    </location>
</feature>
<dbReference type="InterPro" id="IPR027417">
    <property type="entry name" value="P-loop_NTPase"/>
</dbReference>
<dbReference type="OrthoDB" id="269151at2759"/>
<dbReference type="GO" id="GO:0005525">
    <property type="term" value="F:GTP binding"/>
    <property type="evidence" value="ECO:0007669"/>
    <property type="project" value="UniProtKB-KW"/>
</dbReference>
<dbReference type="PANTHER" id="PTHR45782:SF4">
    <property type="entry name" value="MITOCHONDRIAL RIBOSOME-ASSOCIATED GTPASE 1"/>
    <property type="match status" value="1"/>
</dbReference>
<dbReference type="PRINTS" id="PR00326">
    <property type="entry name" value="GTP1OBG"/>
</dbReference>
<comment type="caution">
    <text evidence="4">The sequence shown here is derived from an EMBL/GenBank/DDBJ whole genome shotgun (WGS) entry which is preliminary data.</text>
</comment>
<keyword evidence="1" id="KW-0547">Nucleotide-binding</keyword>
<dbReference type="FunFam" id="1.10.1580.10:FF:000004">
    <property type="entry name" value="Mitochondrial GTPase 1"/>
    <property type="match status" value="1"/>
</dbReference>
<dbReference type="SUPFAM" id="SSF52540">
    <property type="entry name" value="P-loop containing nucleoside triphosphate hydrolases"/>
    <property type="match status" value="1"/>
</dbReference>
<proteinExistence type="predicted"/>
<sequence>MALELIKDSQRYHRSELSEYGIMVIGIPNVGKSSLINALRVAYLRKGHATPVGAAPGITRAVLERIKVCEDPRVYVRDTPGILEPNIRNVEVGLKLALVNTITDHLVGETMIADFLLFRLNLIGNRKYVKFLKLDEPTDDIHKALSTFAEKEDCYDKRRNFGNSSGGYIMTPNYKMAADRFISAYRKGEFWIFNVRSL</sequence>
<evidence type="ECO:0000313" key="4">
    <source>
        <dbReference type="EMBL" id="KAB7495003.1"/>
    </source>
</evidence>
<dbReference type="Proteomes" id="UP000326759">
    <property type="component" value="Unassembled WGS sequence"/>
</dbReference>